<dbReference type="SMART" id="SM00631">
    <property type="entry name" value="Zn_pept"/>
    <property type="match status" value="1"/>
</dbReference>
<keyword evidence="5" id="KW-0479">Metal-binding</keyword>
<keyword evidence="7" id="KW-0378">Hydrolase</keyword>
<dbReference type="RefSeq" id="XP_012197148.1">
    <property type="nucleotide sequence ID" value="XM_012341758.1"/>
</dbReference>
<evidence type="ECO:0000256" key="8">
    <source>
        <dbReference type="ARBA" id="ARBA00022833"/>
    </source>
</evidence>
<evidence type="ECO:0000256" key="4">
    <source>
        <dbReference type="ARBA" id="ARBA00022670"/>
    </source>
</evidence>
<dbReference type="InterPro" id="IPR057247">
    <property type="entry name" value="CARBOXYPEPT_ZN_2"/>
</dbReference>
<dbReference type="AlphaFoldDB" id="A0A067CZJ1"/>
<dbReference type="PANTHER" id="PTHR11705:SF143">
    <property type="entry name" value="SLL0236 PROTEIN"/>
    <property type="match status" value="1"/>
</dbReference>
<evidence type="ECO:0000256" key="3">
    <source>
        <dbReference type="ARBA" id="ARBA00022645"/>
    </source>
</evidence>
<feature type="chain" id="PRO_5001639058" description="Peptidase M14 domain-containing protein" evidence="11">
    <location>
        <begin position="21"/>
        <end position="334"/>
    </location>
</feature>
<dbReference type="Gene3D" id="3.40.630.10">
    <property type="entry name" value="Zn peptidases"/>
    <property type="match status" value="1"/>
</dbReference>
<dbReference type="Pfam" id="PF00246">
    <property type="entry name" value="Peptidase_M14"/>
    <property type="match status" value="1"/>
</dbReference>
<keyword evidence="4" id="KW-0645">Protease</keyword>
<dbReference type="VEuPathDB" id="FungiDB:SPRG_03166"/>
<dbReference type="FunFam" id="3.40.630.10:FF:000084">
    <property type="entry name" value="Carboxypeptidase B2"/>
    <property type="match status" value="1"/>
</dbReference>
<evidence type="ECO:0000256" key="10">
    <source>
        <dbReference type="PROSITE-ProRule" id="PRU01379"/>
    </source>
</evidence>
<dbReference type="EMBL" id="KK583196">
    <property type="protein sequence ID" value="KDO31951.1"/>
    <property type="molecule type" value="Genomic_DNA"/>
</dbReference>
<keyword evidence="8" id="KW-0862">Zinc</keyword>
<dbReference type="GO" id="GO:0004181">
    <property type="term" value="F:metallocarboxypeptidase activity"/>
    <property type="evidence" value="ECO:0007669"/>
    <property type="project" value="InterPro"/>
</dbReference>
<dbReference type="GO" id="GO:0005615">
    <property type="term" value="C:extracellular space"/>
    <property type="evidence" value="ECO:0007669"/>
    <property type="project" value="TreeGrafter"/>
</dbReference>
<evidence type="ECO:0000256" key="9">
    <source>
        <dbReference type="ARBA" id="ARBA00023049"/>
    </source>
</evidence>
<dbReference type="PANTHER" id="PTHR11705">
    <property type="entry name" value="PROTEASE FAMILY M14 CARBOXYPEPTIDASE A,B"/>
    <property type="match status" value="1"/>
</dbReference>
<comment type="similarity">
    <text evidence="2 10">Belongs to the peptidase M14 family.</text>
</comment>
<dbReference type="InterPro" id="IPR000834">
    <property type="entry name" value="Peptidase_M14"/>
</dbReference>
<dbReference type="PRINTS" id="PR00765">
    <property type="entry name" value="CRBOXYPTASEA"/>
</dbReference>
<keyword evidence="3" id="KW-0121">Carboxypeptidase</keyword>
<dbReference type="GO" id="GO:0008270">
    <property type="term" value="F:zinc ion binding"/>
    <property type="evidence" value="ECO:0007669"/>
    <property type="project" value="InterPro"/>
</dbReference>
<sequence>MARYVAMLLCIALFAGVVKAQTSADVVANEACHLTHGFGSLATGALRASGFFDCFRPLSHMDAFLSALVLQHPTLLTSLIVGSANSGQAIRAYTVRSSGRRGKAPRILYLQATQHAREWIAAAAAVYVIAALLDAIMGAKDLPFDVVVVPVVNVDGYMTTWTTATQRYGRKNSRGVDLNRNWPNPFWSTAAGVQRDSDAYPGTHALSEMETSALAAYLGKMQSQLVALVDVHSYAGMVLYPYTDARTTPPPATRALVAAVASAMGSNYSSGQRLDDQVLVGTFRDYGWRTLRKPSLTIEIAGADFVVPASTIRRSGDDVVAGLYALAKGIAAGP</sequence>
<evidence type="ECO:0000256" key="2">
    <source>
        <dbReference type="ARBA" id="ARBA00005988"/>
    </source>
</evidence>
<dbReference type="GO" id="GO:0006508">
    <property type="term" value="P:proteolysis"/>
    <property type="evidence" value="ECO:0007669"/>
    <property type="project" value="UniProtKB-KW"/>
</dbReference>
<evidence type="ECO:0000259" key="12">
    <source>
        <dbReference type="PROSITE" id="PS52035"/>
    </source>
</evidence>
<evidence type="ECO:0000313" key="13">
    <source>
        <dbReference type="EMBL" id="KDO31951.1"/>
    </source>
</evidence>
<evidence type="ECO:0000256" key="7">
    <source>
        <dbReference type="ARBA" id="ARBA00022801"/>
    </source>
</evidence>
<dbReference type="PROSITE" id="PS00133">
    <property type="entry name" value="CARBOXYPEPT_ZN_2"/>
    <property type="match status" value="1"/>
</dbReference>
<evidence type="ECO:0000256" key="1">
    <source>
        <dbReference type="ARBA" id="ARBA00001947"/>
    </source>
</evidence>
<dbReference type="SUPFAM" id="SSF53187">
    <property type="entry name" value="Zn-dependent exopeptidases"/>
    <property type="match status" value="1"/>
</dbReference>
<evidence type="ECO:0000313" key="14">
    <source>
        <dbReference type="Proteomes" id="UP000030745"/>
    </source>
</evidence>
<evidence type="ECO:0000256" key="11">
    <source>
        <dbReference type="SAM" id="SignalP"/>
    </source>
</evidence>
<feature type="active site" description="Proton donor/acceptor" evidence="10">
    <location>
        <position position="299"/>
    </location>
</feature>
<keyword evidence="9" id="KW-0482">Metalloprotease</keyword>
<feature type="signal peptide" evidence="11">
    <location>
        <begin position="1"/>
        <end position="20"/>
    </location>
</feature>
<dbReference type="GeneID" id="24125694"/>
<feature type="domain" description="Peptidase M14" evidence="12">
    <location>
        <begin position="54"/>
        <end position="330"/>
    </location>
</feature>
<dbReference type="PROSITE" id="PS52035">
    <property type="entry name" value="PEPTIDASE_M14"/>
    <property type="match status" value="1"/>
</dbReference>
<gene>
    <name evidence="13" type="ORF">SPRG_03166</name>
</gene>
<reference evidence="13 14" key="1">
    <citation type="journal article" date="2013" name="PLoS Genet.">
        <title>Distinctive expansion of potential virulence genes in the genome of the oomycete fish pathogen Saprolegnia parasitica.</title>
        <authorList>
            <person name="Jiang R.H."/>
            <person name="de Bruijn I."/>
            <person name="Haas B.J."/>
            <person name="Belmonte R."/>
            <person name="Lobach L."/>
            <person name="Christie J."/>
            <person name="van den Ackerveken G."/>
            <person name="Bottin A."/>
            <person name="Bulone V."/>
            <person name="Diaz-Moreno S.M."/>
            <person name="Dumas B."/>
            <person name="Fan L."/>
            <person name="Gaulin E."/>
            <person name="Govers F."/>
            <person name="Grenville-Briggs L.J."/>
            <person name="Horner N.R."/>
            <person name="Levin J.Z."/>
            <person name="Mammella M."/>
            <person name="Meijer H.J."/>
            <person name="Morris P."/>
            <person name="Nusbaum C."/>
            <person name="Oome S."/>
            <person name="Phillips A.J."/>
            <person name="van Rooyen D."/>
            <person name="Rzeszutek E."/>
            <person name="Saraiva M."/>
            <person name="Secombes C.J."/>
            <person name="Seidl M.F."/>
            <person name="Snel B."/>
            <person name="Stassen J.H."/>
            <person name="Sykes S."/>
            <person name="Tripathy S."/>
            <person name="van den Berg H."/>
            <person name="Vega-Arreguin J.C."/>
            <person name="Wawra S."/>
            <person name="Young S.K."/>
            <person name="Zeng Q."/>
            <person name="Dieguez-Uribeondo J."/>
            <person name="Russ C."/>
            <person name="Tyler B.M."/>
            <person name="van West P."/>
        </authorList>
    </citation>
    <scope>NUCLEOTIDE SEQUENCE [LARGE SCALE GENOMIC DNA]</scope>
    <source>
        <strain evidence="13 14">CBS 223.65</strain>
    </source>
</reference>
<dbReference type="OMA" id="MFAFHSQ"/>
<name>A0A067CZJ1_SAPPC</name>
<dbReference type="Proteomes" id="UP000030745">
    <property type="component" value="Unassembled WGS sequence"/>
</dbReference>
<keyword evidence="14" id="KW-1185">Reference proteome</keyword>
<evidence type="ECO:0000256" key="6">
    <source>
        <dbReference type="ARBA" id="ARBA00022729"/>
    </source>
</evidence>
<accession>A0A067CZJ1</accession>
<dbReference type="KEGG" id="spar:SPRG_03166"/>
<keyword evidence="6 11" id="KW-0732">Signal</keyword>
<dbReference type="OrthoDB" id="3626597at2759"/>
<evidence type="ECO:0000256" key="5">
    <source>
        <dbReference type="ARBA" id="ARBA00022723"/>
    </source>
</evidence>
<organism evidence="13 14">
    <name type="scientific">Saprolegnia parasitica (strain CBS 223.65)</name>
    <dbReference type="NCBI Taxonomy" id="695850"/>
    <lineage>
        <taxon>Eukaryota</taxon>
        <taxon>Sar</taxon>
        <taxon>Stramenopiles</taxon>
        <taxon>Oomycota</taxon>
        <taxon>Saprolegniomycetes</taxon>
        <taxon>Saprolegniales</taxon>
        <taxon>Saprolegniaceae</taxon>
        <taxon>Saprolegnia</taxon>
    </lineage>
</organism>
<protein>
    <recommendedName>
        <fullName evidence="12">Peptidase M14 domain-containing protein</fullName>
    </recommendedName>
</protein>
<proteinExistence type="inferred from homology"/>
<comment type="cofactor">
    <cofactor evidence="1">
        <name>Zn(2+)</name>
        <dbReference type="ChEBI" id="CHEBI:29105"/>
    </cofactor>
</comment>